<accession>A0AAE4ZBC4</accession>
<proteinExistence type="inferred from homology"/>
<evidence type="ECO:0000256" key="5">
    <source>
        <dbReference type="ARBA" id="ARBA00023136"/>
    </source>
</evidence>
<feature type="transmembrane region" description="Helical" evidence="6">
    <location>
        <begin position="76"/>
        <end position="96"/>
    </location>
</feature>
<protein>
    <submittedName>
        <fullName evidence="8">EamA family transporter</fullName>
    </submittedName>
</protein>
<reference evidence="8 9" key="1">
    <citation type="submission" date="2020-01" db="EMBL/GenBank/DDBJ databases">
        <title>Genomes assembled from Gulf of Kutch pelagic sediment metagenomes.</title>
        <authorList>
            <person name="Chandrashekar M."/>
            <person name="Mahajan M.S."/>
            <person name="Dave K.J."/>
            <person name="Vatsa P."/>
            <person name="Nathani N.M."/>
        </authorList>
    </citation>
    <scope>NUCLEOTIDE SEQUENCE [LARGE SCALE GENOMIC DNA]</scope>
    <source>
        <strain evidence="8">KS3-K002</strain>
    </source>
</reference>
<evidence type="ECO:0000256" key="6">
    <source>
        <dbReference type="SAM" id="Phobius"/>
    </source>
</evidence>
<dbReference type="GO" id="GO:0016020">
    <property type="term" value="C:membrane"/>
    <property type="evidence" value="ECO:0007669"/>
    <property type="project" value="UniProtKB-SubCell"/>
</dbReference>
<dbReference type="InterPro" id="IPR037185">
    <property type="entry name" value="EmrE-like"/>
</dbReference>
<feature type="transmembrane region" description="Helical" evidence="6">
    <location>
        <begin position="193"/>
        <end position="215"/>
    </location>
</feature>
<dbReference type="InterPro" id="IPR000620">
    <property type="entry name" value="EamA_dom"/>
</dbReference>
<dbReference type="PANTHER" id="PTHR32322">
    <property type="entry name" value="INNER MEMBRANE TRANSPORTER"/>
    <property type="match status" value="1"/>
</dbReference>
<evidence type="ECO:0000256" key="2">
    <source>
        <dbReference type="ARBA" id="ARBA00007362"/>
    </source>
</evidence>
<keyword evidence="3 6" id="KW-0812">Transmembrane</keyword>
<organism evidence="8 9">
    <name type="scientific">Candidatus Kutchimonas denitrificans</name>
    <dbReference type="NCBI Taxonomy" id="3056748"/>
    <lineage>
        <taxon>Bacteria</taxon>
        <taxon>Pseudomonadati</taxon>
        <taxon>Gemmatimonadota</taxon>
        <taxon>Gemmatimonadia</taxon>
        <taxon>Candidatus Palauibacterales</taxon>
        <taxon>Candidatus Palauibacteraceae</taxon>
        <taxon>Candidatus Kutchimonas</taxon>
    </lineage>
</organism>
<evidence type="ECO:0000256" key="1">
    <source>
        <dbReference type="ARBA" id="ARBA00004141"/>
    </source>
</evidence>
<keyword evidence="5 6" id="KW-0472">Membrane</keyword>
<dbReference type="PANTHER" id="PTHR32322:SF2">
    <property type="entry name" value="EAMA DOMAIN-CONTAINING PROTEIN"/>
    <property type="match status" value="1"/>
</dbReference>
<feature type="transmembrane region" description="Helical" evidence="6">
    <location>
        <begin position="259"/>
        <end position="276"/>
    </location>
</feature>
<feature type="domain" description="EamA" evidence="7">
    <location>
        <begin position="163"/>
        <end position="298"/>
    </location>
</feature>
<dbReference type="AlphaFoldDB" id="A0AAE4ZBC4"/>
<sequence>MTKRQPDHSSSSNAVTYAALAVLIFVWASNFSAVKFALREFEPLAFNGLRFTLASLLLWLVITLRGREARIDRRHWPALIGLGVLGNTIYQVFFVYGIDWTLAGNASLMLATTPVFTTLLSAGFRQERIALMAWSGVALSFVGIVLVVLGGRAAVTFGADTVKGDLAVLAAAAAWSAYTVGSNPLVRRYGPLPVTAVTMWIGCVGLVIVSLPVIVEQDWSAVGAGSWLALIYSGAFAIALAYFIWYYSIRAIGNTRTAVYSNLIPVVALVIAWLTLGEQPTWLQLAGAAGIVAGTILVRLGRVERAPLPPAAE</sequence>
<comment type="caution">
    <text evidence="8">The sequence shown here is derived from an EMBL/GenBank/DDBJ whole genome shotgun (WGS) entry which is preliminary data.</text>
</comment>
<dbReference type="Gene3D" id="1.10.3730.20">
    <property type="match status" value="1"/>
</dbReference>
<evidence type="ECO:0000256" key="4">
    <source>
        <dbReference type="ARBA" id="ARBA00022989"/>
    </source>
</evidence>
<dbReference type="Pfam" id="PF00892">
    <property type="entry name" value="EamA"/>
    <property type="match status" value="2"/>
</dbReference>
<dbReference type="Proteomes" id="UP000702544">
    <property type="component" value="Unassembled WGS sequence"/>
</dbReference>
<evidence type="ECO:0000313" key="8">
    <source>
        <dbReference type="EMBL" id="NIR76122.1"/>
    </source>
</evidence>
<feature type="transmembrane region" description="Helical" evidence="6">
    <location>
        <begin position="131"/>
        <end position="154"/>
    </location>
</feature>
<feature type="transmembrane region" description="Helical" evidence="6">
    <location>
        <begin position="227"/>
        <end position="247"/>
    </location>
</feature>
<feature type="domain" description="EamA" evidence="7">
    <location>
        <begin position="20"/>
        <end position="148"/>
    </location>
</feature>
<evidence type="ECO:0000259" key="7">
    <source>
        <dbReference type="Pfam" id="PF00892"/>
    </source>
</evidence>
<feature type="transmembrane region" description="Helical" evidence="6">
    <location>
        <begin position="44"/>
        <end position="64"/>
    </location>
</feature>
<name>A0AAE4ZBC4_9BACT</name>
<comment type="subcellular location">
    <subcellularLocation>
        <location evidence="1">Membrane</location>
        <topology evidence="1">Multi-pass membrane protein</topology>
    </subcellularLocation>
</comment>
<comment type="similarity">
    <text evidence="2">Belongs to the EamA transporter family.</text>
</comment>
<feature type="transmembrane region" description="Helical" evidence="6">
    <location>
        <begin position="102"/>
        <end position="124"/>
    </location>
</feature>
<feature type="transmembrane region" description="Helical" evidence="6">
    <location>
        <begin position="166"/>
        <end position="186"/>
    </location>
</feature>
<feature type="transmembrane region" description="Helical" evidence="6">
    <location>
        <begin position="282"/>
        <end position="300"/>
    </location>
</feature>
<dbReference type="EMBL" id="JAACAK010000113">
    <property type="protein sequence ID" value="NIR76122.1"/>
    <property type="molecule type" value="Genomic_DNA"/>
</dbReference>
<dbReference type="InterPro" id="IPR050638">
    <property type="entry name" value="AA-Vitamin_Transporters"/>
</dbReference>
<gene>
    <name evidence="8" type="ORF">GWO12_13585</name>
</gene>
<feature type="transmembrane region" description="Helical" evidence="6">
    <location>
        <begin position="12"/>
        <end position="32"/>
    </location>
</feature>
<dbReference type="SUPFAM" id="SSF103481">
    <property type="entry name" value="Multidrug resistance efflux transporter EmrE"/>
    <property type="match status" value="2"/>
</dbReference>
<keyword evidence="4 6" id="KW-1133">Transmembrane helix</keyword>
<evidence type="ECO:0000313" key="9">
    <source>
        <dbReference type="Proteomes" id="UP000702544"/>
    </source>
</evidence>
<evidence type="ECO:0000256" key="3">
    <source>
        <dbReference type="ARBA" id="ARBA00022692"/>
    </source>
</evidence>